<dbReference type="AlphaFoldDB" id="A0A6I7DE47"/>
<evidence type="ECO:0000313" key="9">
    <source>
        <dbReference type="EMBL" id="QHN11720.1"/>
    </source>
</evidence>
<dbReference type="InterPro" id="IPR002712">
    <property type="entry name" value="CcdB"/>
</dbReference>
<keyword evidence="3" id="KW-0678">Repressor</keyword>
<evidence type="ECO:0000256" key="5">
    <source>
        <dbReference type="ARBA" id="ARBA00023015"/>
    </source>
</evidence>
<keyword evidence="10" id="KW-1185">Reference proteome</keyword>
<evidence type="ECO:0000256" key="4">
    <source>
        <dbReference type="ARBA" id="ARBA00022649"/>
    </source>
</evidence>
<proteinExistence type="inferred from homology"/>
<evidence type="ECO:0000256" key="7">
    <source>
        <dbReference type="ARBA" id="ARBA00029628"/>
    </source>
</evidence>
<dbReference type="InterPro" id="IPR011067">
    <property type="entry name" value="Plasmid_toxin/cell-grow_inhib"/>
</dbReference>
<organism evidence="9 10">
    <name type="scientific">Proteus columbae</name>
    <dbReference type="NCBI Taxonomy" id="1987580"/>
    <lineage>
        <taxon>Bacteria</taxon>
        <taxon>Pseudomonadati</taxon>
        <taxon>Pseudomonadota</taxon>
        <taxon>Gammaproteobacteria</taxon>
        <taxon>Enterobacterales</taxon>
        <taxon>Morganellaceae</taxon>
        <taxon>Proteus</taxon>
    </lineage>
</organism>
<evidence type="ECO:0000256" key="6">
    <source>
        <dbReference type="ARBA" id="ARBA00023163"/>
    </source>
</evidence>
<keyword evidence="5" id="KW-0805">Transcription regulation</keyword>
<dbReference type="Proteomes" id="UP000464700">
    <property type="component" value="Chromosome"/>
</dbReference>
<name>A0A6I7DE47_9GAMM</name>
<evidence type="ECO:0000256" key="2">
    <source>
        <dbReference type="ARBA" id="ARBA00015075"/>
    </source>
</evidence>
<dbReference type="RefSeq" id="WP_160230657.1">
    <property type="nucleotide sequence ID" value="NZ_CP043925.1"/>
</dbReference>
<dbReference type="GO" id="GO:0006276">
    <property type="term" value="P:plasmid maintenance"/>
    <property type="evidence" value="ECO:0007669"/>
    <property type="project" value="InterPro"/>
</dbReference>
<dbReference type="KEGG" id="pcol:F1325_15195"/>
<dbReference type="Pfam" id="PF01845">
    <property type="entry name" value="CcdB"/>
    <property type="match status" value="1"/>
</dbReference>
<protein>
    <recommendedName>
        <fullName evidence="2">Toxin CcdB</fullName>
    </recommendedName>
    <alternativeName>
        <fullName evidence="8">Cytotoxic protein CcdB</fullName>
    </alternativeName>
    <alternativeName>
        <fullName evidence="7">Protein LetD</fullName>
    </alternativeName>
</protein>
<accession>A0A6I7DE47</accession>
<reference evidence="9 10" key="1">
    <citation type="submission" date="2019-09" db="EMBL/GenBank/DDBJ databases">
        <title>Emergence of a chromosome-mediated tetracycline resistance gene in Proteus strain.</title>
        <authorList>
            <person name="He D."/>
            <person name="Wang L."/>
        </authorList>
    </citation>
    <scope>NUCLEOTIDE SEQUENCE [LARGE SCALE GENOMIC DNA]</scope>
    <source>
        <strain evidence="9 10">T60</strain>
    </source>
</reference>
<keyword evidence="6" id="KW-0804">Transcription</keyword>
<dbReference type="EMBL" id="CP043925">
    <property type="protein sequence ID" value="QHN11720.1"/>
    <property type="molecule type" value="Genomic_DNA"/>
</dbReference>
<evidence type="ECO:0000256" key="3">
    <source>
        <dbReference type="ARBA" id="ARBA00022491"/>
    </source>
</evidence>
<evidence type="ECO:0000256" key="1">
    <source>
        <dbReference type="ARBA" id="ARBA00005230"/>
    </source>
</evidence>
<comment type="similarity">
    <text evidence="1">Belongs to the CcdB toxin family.</text>
</comment>
<evidence type="ECO:0000256" key="8">
    <source>
        <dbReference type="ARBA" id="ARBA00033135"/>
    </source>
</evidence>
<dbReference type="SUPFAM" id="SSF50118">
    <property type="entry name" value="Cell growth inhibitor/plasmid maintenance toxic component"/>
    <property type="match status" value="1"/>
</dbReference>
<evidence type="ECO:0000313" key="10">
    <source>
        <dbReference type="Proteomes" id="UP000464700"/>
    </source>
</evidence>
<sequence>MSQYTVYRNKSLKSKEQYPYFIDIQNELLSDLDSRVIIPITQLSYKNSQVEILTPVIKIDNQKYVVMTKSITVVAKNKLRTVDIVCVKPEIHTAIVSAMDMIISGI</sequence>
<gene>
    <name evidence="9" type="ORF">F1325_15195</name>
</gene>
<dbReference type="Gene3D" id="2.30.30.110">
    <property type="match status" value="1"/>
</dbReference>
<keyword evidence="4" id="KW-1277">Toxin-antitoxin system</keyword>
<dbReference type="GO" id="GO:0008657">
    <property type="term" value="F:DNA topoisomerase type II (double strand cut, ATP-hydrolyzing) inhibitor activity"/>
    <property type="evidence" value="ECO:0007669"/>
    <property type="project" value="InterPro"/>
</dbReference>